<dbReference type="InterPro" id="IPR005793">
    <property type="entry name" value="Formyl_trans_C"/>
</dbReference>
<dbReference type="EMBL" id="VRKQ01000010">
    <property type="protein sequence ID" value="TXG37157.1"/>
    <property type="molecule type" value="Genomic_DNA"/>
</dbReference>
<dbReference type="Pfam" id="PF00551">
    <property type="entry name" value="Formyl_trans_N"/>
    <property type="match status" value="1"/>
</dbReference>
<dbReference type="Gene3D" id="3.40.50.12230">
    <property type="match status" value="1"/>
</dbReference>
<dbReference type="GO" id="GO:0004479">
    <property type="term" value="F:methionyl-tRNA formyltransferase activity"/>
    <property type="evidence" value="ECO:0007669"/>
    <property type="project" value="TreeGrafter"/>
</dbReference>
<evidence type="ECO:0000313" key="4">
    <source>
        <dbReference type="Proteomes" id="UP000321080"/>
    </source>
</evidence>
<feature type="domain" description="Formyl transferase C-terminal" evidence="2">
    <location>
        <begin position="194"/>
        <end position="280"/>
    </location>
</feature>
<dbReference type="PANTHER" id="PTHR11138">
    <property type="entry name" value="METHIONYL-TRNA FORMYLTRANSFERASE"/>
    <property type="match status" value="1"/>
</dbReference>
<dbReference type="OrthoDB" id="9802815at2"/>
<protein>
    <submittedName>
        <fullName evidence="3">Methionyl-tRNA formyltransferase</fullName>
    </submittedName>
</protein>
<dbReference type="Proteomes" id="UP000321080">
    <property type="component" value="Unassembled WGS sequence"/>
</dbReference>
<dbReference type="PANTHER" id="PTHR11138:SF5">
    <property type="entry name" value="METHIONYL-TRNA FORMYLTRANSFERASE, MITOCHONDRIAL"/>
    <property type="match status" value="1"/>
</dbReference>
<gene>
    <name evidence="3" type="ORF">FUA22_11375</name>
</gene>
<dbReference type="AlphaFoldDB" id="A0A5C7GHY0"/>
<name>A0A5C7GHY0_9FLAO</name>
<dbReference type="InterPro" id="IPR002376">
    <property type="entry name" value="Formyl_transf_N"/>
</dbReference>
<reference evidence="3 4" key="1">
    <citation type="submission" date="2019-08" db="EMBL/GenBank/DDBJ databases">
        <title>Seonamhaeicola sediminis sp. nov., isolated from marine sediment.</title>
        <authorList>
            <person name="Cao W.R."/>
        </authorList>
    </citation>
    <scope>NUCLEOTIDE SEQUENCE [LARGE SCALE GENOMIC DNA]</scope>
    <source>
        <strain evidence="3 4">1505</strain>
    </source>
</reference>
<dbReference type="RefSeq" id="WP_147768411.1">
    <property type="nucleotide sequence ID" value="NZ_VRKQ01000010.1"/>
</dbReference>
<evidence type="ECO:0000259" key="1">
    <source>
        <dbReference type="Pfam" id="PF00551"/>
    </source>
</evidence>
<accession>A0A5C7GHY0</accession>
<dbReference type="Pfam" id="PF02911">
    <property type="entry name" value="Formyl_trans_C"/>
    <property type="match status" value="1"/>
</dbReference>
<evidence type="ECO:0000259" key="2">
    <source>
        <dbReference type="Pfam" id="PF02911"/>
    </source>
</evidence>
<dbReference type="SUPFAM" id="SSF50486">
    <property type="entry name" value="FMT C-terminal domain-like"/>
    <property type="match status" value="1"/>
</dbReference>
<keyword evidence="4" id="KW-1185">Reference proteome</keyword>
<dbReference type="SUPFAM" id="SSF53328">
    <property type="entry name" value="Formyltransferase"/>
    <property type="match status" value="1"/>
</dbReference>
<dbReference type="InterPro" id="IPR011034">
    <property type="entry name" value="Formyl_transferase-like_C_sf"/>
</dbReference>
<proteinExistence type="predicted"/>
<sequence>MLTLGVLCSGGLGLDTLTKIAKENRIEFILTDNNSSGIIDFATKSNIPFYAGNPRKGKGFNFIKDFNVDVIASINYLFLIEEDIIYHSNILTFNIHGSLLPKYRGRTPHVWAIINGEKKAGITAHVIDSGCDTGKVIHQIEVPIEPNDTGAIMLEKYAEKYYPLVKKVFDDIKNSNLNLVLQNEEEATYFGKRTPEDGEINWNWTNEAIRNWVRAQAYPYPGAFTFYNGKKIIIDKVSFSNEKTKSSQSSGEIIKLTPQTVVKTKNGALDLRILRTENCTFTVGNRFGNENRK</sequence>
<organism evidence="3 4">
    <name type="scientific">Seonamhaeicola maritimus</name>
    <dbReference type="NCBI Taxonomy" id="2591822"/>
    <lineage>
        <taxon>Bacteria</taxon>
        <taxon>Pseudomonadati</taxon>
        <taxon>Bacteroidota</taxon>
        <taxon>Flavobacteriia</taxon>
        <taxon>Flavobacteriales</taxon>
        <taxon>Flavobacteriaceae</taxon>
    </lineage>
</organism>
<dbReference type="InterPro" id="IPR036477">
    <property type="entry name" value="Formyl_transf_N_sf"/>
</dbReference>
<dbReference type="GO" id="GO:0005829">
    <property type="term" value="C:cytosol"/>
    <property type="evidence" value="ECO:0007669"/>
    <property type="project" value="TreeGrafter"/>
</dbReference>
<dbReference type="CDD" id="cd08369">
    <property type="entry name" value="FMT_core"/>
    <property type="match status" value="1"/>
</dbReference>
<evidence type="ECO:0000313" key="3">
    <source>
        <dbReference type="EMBL" id="TXG37157.1"/>
    </source>
</evidence>
<comment type="caution">
    <text evidence="3">The sequence shown here is derived from an EMBL/GenBank/DDBJ whole genome shotgun (WGS) entry which is preliminary data.</text>
</comment>
<feature type="domain" description="Formyl transferase N-terminal" evidence="1">
    <location>
        <begin position="63"/>
        <end position="159"/>
    </location>
</feature>
<keyword evidence="3" id="KW-0808">Transferase</keyword>